<feature type="transmembrane region" description="Helical" evidence="6">
    <location>
        <begin position="457"/>
        <end position="474"/>
    </location>
</feature>
<evidence type="ECO:0000313" key="9">
    <source>
        <dbReference type="Proteomes" id="UP000587991"/>
    </source>
</evidence>
<keyword evidence="2" id="KW-1003">Cell membrane</keyword>
<evidence type="ECO:0000256" key="6">
    <source>
        <dbReference type="SAM" id="Phobius"/>
    </source>
</evidence>
<dbReference type="Pfam" id="PF02687">
    <property type="entry name" value="FtsX"/>
    <property type="match status" value="2"/>
</dbReference>
<name>A0A847S6N6_9NEIS</name>
<keyword evidence="4 6" id="KW-1133">Transmembrane helix</keyword>
<feature type="domain" description="ABC3 transporter permease C-terminal" evidence="7">
    <location>
        <begin position="246"/>
        <end position="363"/>
    </location>
</feature>
<keyword evidence="5 6" id="KW-0472">Membrane</keyword>
<keyword evidence="3 6" id="KW-0812">Transmembrane</keyword>
<evidence type="ECO:0000313" key="8">
    <source>
        <dbReference type="EMBL" id="NLR75423.1"/>
    </source>
</evidence>
<dbReference type="InterPro" id="IPR038766">
    <property type="entry name" value="Membrane_comp_ABC_pdt"/>
</dbReference>
<dbReference type="InterPro" id="IPR003838">
    <property type="entry name" value="ABC3_permease_C"/>
</dbReference>
<comment type="subcellular location">
    <subcellularLocation>
        <location evidence="1">Cell membrane</location>
        <topology evidence="1">Multi-pass membrane protein</topology>
    </subcellularLocation>
</comment>
<reference evidence="8 9" key="1">
    <citation type="submission" date="2020-04" db="EMBL/GenBank/DDBJ databases">
        <title>Draft genome of Leeia sp. IMCC25680.</title>
        <authorList>
            <person name="Song J."/>
            <person name="Cho J.-C."/>
        </authorList>
    </citation>
    <scope>NUCLEOTIDE SEQUENCE [LARGE SCALE GENOMIC DNA]</scope>
    <source>
        <strain evidence="8 9">IMCC25680</strain>
    </source>
</reference>
<feature type="transmembrane region" description="Helical" evidence="6">
    <location>
        <begin position="240"/>
        <end position="262"/>
    </location>
</feature>
<evidence type="ECO:0000256" key="3">
    <source>
        <dbReference type="ARBA" id="ARBA00022692"/>
    </source>
</evidence>
<keyword evidence="9" id="KW-1185">Reference proteome</keyword>
<dbReference type="PANTHER" id="PTHR30287:SF1">
    <property type="entry name" value="INNER MEMBRANE PROTEIN"/>
    <property type="match status" value="1"/>
</dbReference>
<organism evidence="8 9">
    <name type="scientific">Leeia aquatica</name>
    <dbReference type="NCBI Taxonomy" id="2725557"/>
    <lineage>
        <taxon>Bacteria</taxon>
        <taxon>Pseudomonadati</taxon>
        <taxon>Pseudomonadota</taxon>
        <taxon>Betaproteobacteria</taxon>
        <taxon>Neisseriales</taxon>
        <taxon>Leeiaceae</taxon>
        <taxon>Leeia</taxon>
    </lineage>
</organism>
<comment type="caution">
    <text evidence="8">The sequence shown here is derived from an EMBL/GenBank/DDBJ whole genome shotgun (WGS) entry which is preliminary data.</text>
</comment>
<feature type="transmembrane region" description="Helical" evidence="6">
    <location>
        <begin position="776"/>
        <end position="798"/>
    </location>
</feature>
<evidence type="ECO:0000256" key="4">
    <source>
        <dbReference type="ARBA" id="ARBA00022989"/>
    </source>
</evidence>
<feature type="transmembrane region" description="Helical" evidence="6">
    <location>
        <begin position="402"/>
        <end position="425"/>
    </location>
</feature>
<protein>
    <submittedName>
        <fullName evidence="8">FtsX-like permease family protein</fullName>
    </submittedName>
</protein>
<dbReference type="EMBL" id="JABAIM010000002">
    <property type="protein sequence ID" value="NLR75423.1"/>
    <property type="molecule type" value="Genomic_DNA"/>
</dbReference>
<evidence type="ECO:0000256" key="2">
    <source>
        <dbReference type="ARBA" id="ARBA00022475"/>
    </source>
</evidence>
<dbReference type="PANTHER" id="PTHR30287">
    <property type="entry name" value="MEMBRANE COMPONENT OF PREDICTED ABC SUPERFAMILY METABOLITE UPTAKE TRANSPORTER"/>
    <property type="match status" value="1"/>
</dbReference>
<feature type="transmembrane region" description="Helical" evidence="6">
    <location>
        <begin position="290"/>
        <end position="313"/>
    </location>
</feature>
<feature type="transmembrane region" description="Helical" evidence="6">
    <location>
        <begin position="732"/>
        <end position="756"/>
    </location>
</feature>
<gene>
    <name evidence="8" type="ORF">HF682_09665</name>
</gene>
<accession>A0A847S6N6</accession>
<feature type="transmembrane region" description="Helical" evidence="6">
    <location>
        <begin position="378"/>
        <end position="396"/>
    </location>
</feature>
<sequence>MFRRDVRHNSVLFVALLLAVAALSSVFLATQRLQSGLQQKAASLIAADVLLRADEPIRAELLQRAQQLQLRTARTVQFPSMLLVGERSMLVSAKAVEAGYPLRGELTLDAGQGAKTLQAVPAPGTVWLDPQIMRRMQLKPGAEIQLGDARFRVAASLQQEPDATLSFAALAPRLMFNWADLPGTGLIQPESRVSYRLLLAGEPAALARWVAASKPGLQRGESIEQIKDARPEMQDMLERAGYFLTLAALLSSVLTVATAWLASQRYVQRHLLNWALMKSMGERSSRLFRLYLLQFLWLGGLASALGVLLGWLGQAALVTMLGKLVMQDLPPPSLLPLLGAFLFGLLLMLAFVLPPLWSLRKIPAWQVLRQGEVRLPPWSTALLLGGLLLALVAWALTRNVLAGGIMLATVLVLGLLAAGLCLLWLRLLRRLAARWPLPVRLGLSNLWRQPGLTSLKVASLMLGLTALLLIAVTGRDVLQYWQRQLPAGTPNRFVINLQEDQMPQFRQVFREAGLPEPVSYPMIRGRLLSIAGREVKPEQYPDPQTRRLARREFNLSWGTALPADNRLIQGQPWGPGSRGGWSVEEGIARQLGIRLGDELRYEVAGQVVSGKVQQIRALDWGSFRVNFFVTATPDLLQQHAGNRISSFYLAPQQAVLGDKLVQRMPNISLIDVTAALDQVQQIVTQLGRVVSFVLMFSILSGLTVLAASVQGSLPDRLRDAAVLRVLGMPKRALRLALVAEFSMLGALAGMLATAGAEGGAMLLARYVLEIPYRGHPMLWGAGMLGGALVVWLLVWPAARRVSRQTPMQVLREA</sequence>
<evidence type="ECO:0000256" key="1">
    <source>
        <dbReference type="ARBA" id="ARBA00004651"/>
    </source>
</evidence>
<feature type="domain" description="ABC3 transporter permease C-terminal" evidence="7">
    <location>
        <begin position="692"/>
        <end position="806"/>
    </location>
</feature>
<dbReference type="AlphaFoldDB" id="A0A847S6N6"/>
<evidence type="ECO:0000259" key="7">
    <source>
        <dbReference type="Pfam" id="PF02687"/>
    </source>
</evidence>
<feature type="transmembrane region" description="Helical" evidence="6">
    <location>
        <begin position="333"/>
        <end position="357"/>
    </location>
</feature>
<evidence type="ECO:0000256" key="5">
    <source>
        <dbReference type="ARBA" id="ARBA00023136"/>
    </source>
</evidence>
<feature type="transmembrane region" description="Helical" evidence="6">
    <location>
        <begin position="689"/>
        <end position="711"/>
    </location>
</feature>
<proteinExistence type="predicted"/>
<dbReference type="Proteomes" id="UP000587991">
    <property type="component" value="Unassembled WGS sequence"/>
</dbReference>
<dbReference type="GO" id="GO:0005886">
    <property type="term" value="C:plasma membrane"/>
    <property type="evidence" value="ECO:0007669"/>
    <property type="project" value="UniProtKB-SubCell"/>
</dbReference>